<dbReference type="GO" id="GO:0006260">
    <property type="term" value="P:DNA replication"/>
    <property type="evidence" value="ECO:0007669"/>
    <property type="project" value="UniProtKB-KW"/>
</dbReference>
<organism evidence="2 3">
    <name type="scientific">Culex pipiens pipiens</name>
    <name type="common">Northern house mosquito</name>
    <dbReference type="NCBI Taxonomy" id="38569"/>
    <lineage>
        <taxon>Eukaryota</taxon>
        <taxon>Metazoa</taxon>
        <taxon>Ecdysozoa</taxon>
        <taxon>Arthropoda</taxon>
        <taxon>Hexapoda</taxon>
        <taxon>Insecta</taxon>
        <taxon>Pterygota</taxon>
        <taxon>Neoptera</taxon>
        <taxon>Endopterygota</taxon>
        <taxon>Diptera</taxon>
        <taxon>Nematocera</taxon>
        <taxon>Culicoidea</taxon>
        <taxon>Culicidae</taxon>
        <taxon>Culicinae</taxon>
        <taxon>Culicini</taxon>
        <taxon>Culex</taxon>
        <taxon>Culex</taxon>
    </lineage>
</organism>
<dbReference type="InterPro" id="IPR008921">
    <property type="entry name" value="DNA_pol3_clamp-load_cplx_C"/>
</dbReference>
<protein>
    <recommendedName>
        <fullName evidence="4">Replication factor C subunit 3</fullName>
    </recommendedName>
</protein>
<reference evidence="2 3" key="1">
    <citation type="submission" date="2024-05" db="EMBL/GenBank/DDBJ databases">
        <title>Culex pipiens pipiens assembly and annotation.</title>
        <authorList>
            <person name="Alout H."/>
            <person name="Durand T."/>
        </authorList>
    </citation>
    <scope>NUCLEOTIDE SEQUENCE [LARGE SCALE GENOMIC DNA]</scope>
    <source>
        <strain evidence="2">HA-2024</strain>
        <tissue evidence="2">Whole body</tissue>
    </source>
</reference>
<evidence type="ECO:0000313" key="3">
    <source>
        <dbReference type="Proteomes" id="UP001562425"/>
    </source>
</evidence>
<evidence type="ECO:0000313" key="2">
    <source>
        <dbReference type="EMBL" id="KAL1404097.1"/>
    </source>
</evidence>
<dbReference type="Gene3D" id="1.10.8.60">
    <property type="match status" value="1"/>
</dbReference>
<dbReference type="SUPFAM" id="SSF52540">
    <property type="entry name" value="P-loop containing nucleoside triphosphate hydrolases"/>
    <property type="match status" value="1"/>
</dbReference>
<gene>
    <name evidence="2" type="ORF">pipiens_019065</name>
</gene>
<dbReference type="AlphaFoldDB" id="A0ABD1DWH4"/>
<dbReference type="PANTHER" id="PTHR11669:SF1">
    <property type="entry name" value="REPLICATION FACTOR C SUBUNIT 3"/>
    <property type="match status" value="1"/>
</dbReference>
<dbReference type="FunFam" id="1.10.8.60:FF:000030">
    <property type="entry name" value="replication factor C subunit 3"/>
    <property type="match status" value="1"/>
</dbReference>
<dbReference type="InterPro" id="IPR027417">
    <property type="entry name" value="P-loop_NTPase"/>
</dbReference>
<dbReference type="SUPFAM" id="SSF48019">
    <property type="entry name" value="post-AAA+ oligomerization domain-like"/>
    <property type="match status" value="1"/>
</dbReference>
<comment type="caution">
    <text evidence="2">The sequence shown here is derived from an EMBL/GenBank/DDBJ whole genome shotgun (WGS) entry which is preliminary data.</text>
</comment>
<dbReference type="PANTHER" id="PTHR11669">
    <property type="entry name" value="REPLICATION FACTOR C / DNA POLYMERASE III GAMMA-TAU SUBUNIT"/>
    <property type="match status" value="1"/>
</dbReference>
<keyword evidence="3" id="KW-1185">Reference proteome</keyword>
<sequence>MMVSSNYHIETLQVDPGGQREFKTIVLSEVDQLTKDAQHVLRRTMEKYVATCRLLCVNSTSRNSICKKEGLDIPPELATRITQKSDYNLRRAILMLEACKVQQYPFTVGQDLPEIDWQVFLRKMANQIVQEQSPQKLETVCERCTRKRSTLYEHRMQQDSKHIFHLEAFVAQFMALYKKFLNPASVMER</sequence>
<name>A0ABD1DWH4_CULPP</name>
<dbReference type="InterPro" id="IPR050238">
    <property type="entry name" value="DNA_Rep/Repair_Clamp_Loader"/>
</dbReference>
<dbReference type="EMBL" id="JBEHCU010000806">
    <property type="protein sequence ID" value="KAL1404097.1"/>
    <property type="molecule type" value="Genomic_DNA"/>
</dbReference>
<evidence type="ECO:0000256" key="1">
    <source>
        <dbReference type="ARBA" id="ARBA00022705"/>
    </source>
</evidence>
<proteinExistence type="predicted"/>
<keyword evidence="1" id="KW-0235">DNA replication</keyword>
<accession>A0ABD1DWH4</accession>
<dbReference type="Proteomes" id="UP001562425">
    <property type="component" value="Unassembled WGS sequence"/>
</dbReference>
<dbReference type="Gene3D" id="1.20.272.10">
    <property type="match status" value="1"/>
</dbReference>
<evidence type="ECO:0008006" key="4">
    <source>
        <dbReference type="Google" id="ProtNLM"/>
    </source>
</evidence>
<dbReference type="Gene3D" id="3.40.50.300">
    <property type="entry name" value="P-loop containing nucleotide triphosphate hydrolases"/>
    <property type="match status" value="1"/>
</dbReference>
<dbReference type="Pfam" id="PF21960">
    <property type="entry name" value="RCF1-5-like_lid"/>
    <property type="match status" value="1"/>
</dbReference>